<organism evidence="3 4">
    <name type="scientific">Magnaporthiopsis poae (strain ATCC 64411 / 73-15)</name>
    <name type="common">Kentucky bluegrass fungus</name>
    <name type="synonym">Magnaporthe poae</name>
    <dbReference type="NCBI Taxonomy" id="644358"/>
    <lineage>
        <taxon>Eukaryota</taxon>
        <taxon>Fungi</taxon>
        <taxon>Dikarya</taxon>
        <taxon>Ascomycota</taxon>
        <taxon>Pezizomycotina</taxon>
        <taxon>Sordariomycetes</taxon>
        <taxon>Sordariomycetidae</taxon>
        <taxon>Magnaporthales</taxon>
        <taxon>Magnaporthaceae</taxon>
        <taxon>Magnaporthiopsis</taxon>
    </lineage>
</organism>
<keyword evidence="4" id="KW-1185">Reference proteome</keyword>
<name>A0A0C4DZ56_MAGP6</name>
<feature type="region of interest" description="Disordered" evidence="1">
    <location>
        <begin position="1"/>
        <end position="58"/>
    </location>
</feature>
<evidence type="ECO:0000256" key="1">
    <source>
        <dbReference type="SAM" id="MobiDB-lite"/>
    </source>
</evidence>
<dbReference type="EMBL" id="GL876969">
    <property type="protein sequence ID" value="KLU86331.1"/>
    <property type="molecule type" value="Genomic_DNA"/>
</dbReference>
<dbReference type="AlphaFoldDB" id="A0A0C4DZ56"/>
<dbReference type="STRING" id="644358.A0A0C4DZ56"/>
<dbReference type="EnsemblFungi" id="MAPG_05345T0">
    <property type="protein sequence ID" value="MAPG_05345T0"/>
    <property type="gene ID" value="MAPG_05345"/>
</dbReference>
<reference evidence="2" key="1">
    <citation type="submission" date="2010-05" db="EMBL/GenBank/DDBJ databases">
        <title>The Genome Sequence of Magnaporthe poae strain ATCC 64411.</title>
        <authorList>
            <consortium name="The Broad Institute Genome Sequencing Platform"/>
            <consortium name="Broad Institute Genome Sequencing Center for Infectious Disease"/>
            <person name="Ma L.-J."/>
            <person name="Dead R."/>
            <person name="Young S."/>
            <person name="Zeng Q."/>
            <person name="Koehrsen M."/>
            <person name="Alvarado L."/>
            <person name="Berlin A."/>
            <person name="Chapman S.B."/>
            <person name="Chen Z."/>
            <person name="Freedman E."/>
            <person name="Gellesch M."/>
            <person name="Goldberg J."/>
            <person name="Griggs A."/>
            <person name="Gujja S."/>
            <person name="Heilman E.R."/>
            <person name="Heiman D."/>
            <person name="Hepburn T."/>
            <person name="Howarth C."/>
            <person name="Jen D."/>
            <person name="Larson L."/>
            <person name="Mehta T."/>
            <person name="Neiman D."/>
            <person name="Pearson M."/>
            <person name="Roberts A."/>
            <person name="Saif S."/>
            <person name="Shea T."/>
            <person name="Shenoy N."/>
            <person name="Sisk P."/>
            <person name="Stolte C."/>
            <person name="Sykes S."/>
            <person name="Walk T."/>
            <person name="White J."/>
            <person name="Yandava C."/>
            <person name="Haas B."/>
            <person name="Nusbaum C."/>
            <person name="Birren B."/>
        </authorList>
    </citation>
    <scope>NUCLEOTIDE SEQUENCE</scope>
    <source>
        <strain evidence="2">ATCC 64411</strain>
    </source>
</reference>
<evidence type="ECO:0000313" key="2">
    <source>
        <dbReference type="EMBL" id="KLU86331.1"/>
    </source>
</evidence>
<dbReference type="Proteomes" id="UP000011715">
    <property type="component" value="Unassembled WGS sequence"/>
</dbReference>
<dbReference type="eggNOG" id="ENOG502S6DU">
    <property type="taxonomic scope" value="Eukaryota"/>
</dbReference>
<dbReference type="EMBL" id="ADBL01001266">
    <property type="status" value="NOT_ANNOTATED_CDS"/>
    <property type="molecule type" value="Genomic_DNA"/>
</dbReference>
<reference evidence="2" key="3">
    <citation type="submission" date="2011-03" db="EMBL/GenBank/DDBJ databases">
        <title>Annotation of Magnaporthe poae ATCC 64411.</title>
        <authorList>
            <person name="Ma L.-J."/>
            <person name="Dead R."/>
            <person name="Young S.K."/>
            <person name="Zeng Q."/>
            <person name="Gargeya S."/>
            <person name="Fitzgerald M."/>
            <person name="Haas B."/>
            <person name="Abouelleil A."/>
            <person name="Alvarado L."/>
            <person name="Arachchi H.M."/>
            <person name="Berlin A."/>
            <person name="Brown A."/>
            <person name="Chapman S.B."/>
            <person name="Chen Z."/>
            <person name="Dunbar C."/>
            <person name="Freedman E."/>
            <person name="Gearin G."/>
            <person name="Gellesch M."/>
            <person name="Goldberg J."/>
            <person name="Griggs A."/>
            <person name="Gujja S."/>
            <person name="Heiman D."/>
            <person name="Howarth C."/>
            <person name="Larson L."/>
            <person name="Lui A."/>
            <person name="MacDonald P.J.P."/>
            <person name="Mehta T."/>
            <person name="Montmayeur A."/>
            <person name="Murphy C."/>
            <person name="Neiman D."/>
            <person name="Pearson M."/>
            <person name="Priest M."/>
            <person name="Roberts A."/>
            <person name="Saif S."/>
            <person name="Shea T."/>
            <person name="Shenoy N."/>
            <person name="Sisk P."/>
            <person name="Stolte C."/>
            <person name="Sykes S."/>
            <person name="Yandava C."/>
            <person name="Wortman J."/>
            <person name="Nusbaum C."/>
            <person name="Birren B."/>
        </authorList>
    </citation>
    <scope>NUCLEOTIDE SEQUENCE</scope>
    <source>
        <strain evidence="2">ATCC 64411</strain>
    </source>
</reference>
<dbReference type="InterPro" id="IPR038609">
    <property type="entry name" value="HDA1_su2/3_sf"/>
</dbReference>
<reference evidence="4" key="2">
    <citation type="submission" date="2010-05" db="EMBL/GenBank/DDBJ databases">
        <title>The genome sequence of Magnaporthe poae strain ATCC 64411.</title>
        <authorList>
            <person name="Ma L.-J."/>
            <person name="Dead R."/>
            <person name="Young S."/>
            <person name="Zeng Q."/>
            <person name="Koehrsen M."/>
            <person name="Alvarado L."/>
            <person name="Berlin A."/>
            <person name="Chapman S.B."/>
            <person name="Chen Z."/>
            <person name="Freedman E."/>
            <person name="Gellesch M."/>
            <person name="Goldberg J."/>
            <person name="Griggs A."/>
            <person name="Gujja S."/>
            <person name="Heilman E.R."/>
            <person name="Heiman D."/>
            <person name="Hepburn T."/>
            <person name="Howarth C."/>
            <person name="Jen D."/>
            <person name="Larson L."/>
            <person name="Mehta T."/>
            <person name="Neiman D."/>
            <person name="Pearson M."/>
            <person name="Roberts A."/>
            <person name="Saif S."/>
            <person name="Shea T."/>
            <person name="Shenoy N."/>
            <person name="Sisk P."/>
            <person name="Stolte C."/>
            <person name="Sykes S."/>
            <person name="Walk T."/>
            <person name="White J."/>
            <person name="Yandava C."/>
            <person name="Haas B."/>
            <person name="Nusbaum C."/>
            <person name="Birren B."/>
        </authorList>
    </citation>
    <scope>NUCLEOTIDE SEQUENCE [LARGE SCALE GENOMIC DNA]</scope>
    <source>
        <strain evidence="4">ATCC 64411 / 73-15</strain>
    </source>
</reference>
<feature type="region of interest" description="Disordered" evidence="1">
    <location>
        <begin position="414"/>
        <end position="468"/>
    </location>
</feature>
<sequence>MERPVRQTPLSLAEQQQHPAAGAASSQPLRSPSDVLPSMPPPPTVSGPDTTSSGGGAGELSAAEVLRRALSASFRAEAMAESLVSNPPATIAPSDLMAPTTAEIPILDAAPVLPIISSSLEYSPAPEERPGTATANEYFVTLPLAANMRQRYRKVVVSSKPAVVEFNNVFRSCSSVPDDALVAKVDQVLSQLLDICDLPAFDDDPAGMPRREMMRHAMDSCSKMVFVYELLHALRDAELQALILVRRGRAYDFLEAILDTEDFRYHRLESAPRPDTAEPSRLKVILAATDQDPALYPAGVNVVINYDESAKGLFVVRDAMPSETRPSVLTLAASYTIEHLNTTIPTTLEPQERKNALLIAVSKAWDLVLNPPHLGDRGQPHLIAAEFAALIRDPNYDWEWEPHAIPENVCDVYSSSENQGDLEPPRVVSRSASKKRQLDDAEDDRDDNKRVRAHPPSSLEASRTQPQLSSAAEALLAQLPKSSAPRFAVPVDHLDAMANRILDMEKQLAEKDELNKSLKAQVNMRSGTGPGSKRNGIARQPARAS</sequence>
<evidence type="ECO:0000313" key="3">
    <source>
        <dbReference type="EnsemblFungi" id="MAPG_05345T0"/>
    </source>
</evidence>
<proteinExistence type="predicted"/>
<dbReference type="Gene3D" id="3.40.50.12360">
    <property type="match status" value="1"/>
</dbReference>
<dbReference type="OrthoDB" id="3647690at2759"/>
<evidence type="ECO:0000313" key="4">
    <source>
        <dbReference type="Proteomes" id="UP000011715"/>
    </source>
</evidence>
<accession>A0A0C4DZ56</accession>
<protein>
    <submittedName>
        <fullName evidence="2 3">Uncharacterized protein</fullName>
    </submittedName>
</protein>
<feature type="compositionally biased region" description="Polar residues" evidence="1">
    <location>
        <begin position="8"/>
        <end position="30"/>
    </location>
</feature>
<gene>
    <name evidence="2" type="ORF">MAPG_05345</name>
</gene>
<reference evidence="3" key="5">
    <citation type="submission" date="2015-06" db="UniProtKB">
        <authorList>
            <consortium name="EnsemblFungi"/>
        </authorList>
    </citation>
    <scope>IDENTIFICATION</scope>
    <source>
        <strain evidence="3">ATCC 64411</strain>
    </source>
</reference>
<feature type="region of interest" description="Disordered" evidence="1">
    <location>
        <begin position="520"/>
        <end position="545"/>
    </location>
</feature>
<reference evidence="3" key="4">
    <citation type="journal article" date="2015" name="G3 (Bethesda)">
        <title>Genome sequences of three phytopathogenic species of the Magnaporthaceae family of fungi.</title>
        <authorList>
            <person name="Okagaki L.H."/>
            <person name="Nunes C.C."/>
            <person name="Sailsbery J."/>
            <person name="Clay B."/>
            <person name="Brown D."/>
            <person name="John T."/>
            <person name="Oh Y."/>
            <person name="Young N."/>
            <person name="Fitzgerald M."/>
            <person name="Haas B.J."/>
            <person name="Zeng Q."/>
            <person name="Young S."/>
            <person name="Adiconis X."/>
            <person name="Fan L."/>
            <person name="Levin J.Z."/>
            <person name="Mitchell T.K."/>
            <person name="Okubara P.A."/>
            <person name="Farman M.L."/>
            <person name="Kohn L.M."/>
            <person name="Birren B."/>
            <person name="Ma L.-J."/>
            <person name="Dean R.A."/>
        </authorList>
    </citation>
    <scope>NUCLEOTIDE SEQUENCE</scope>
    <source>
        <strain evidence="3">ATCC 64411 / 73-15</strain>
    </source>
</reference>
<dbReference type="VEuPathDB" id="FungiDB:MAPG_05345"/>